<sequence>MLPLKDCKVQDEIRTYYKKYSTKALSHALKSSSNLHNQALEPLIKKFPLAFRSTSLYKDLDKALKSRGYTLEEEISFEKFSIFKSQKPYIFHADIWLHAKRISK</sequence>
<accession>A0A1W1BN82</accession>
<proteinExistence type="predicted"/>
<dbReference type="EMBL" id="FPHD01000028">
    <property type="protein sequence ID" value="SFV55018.1"/>
    <property type="molecule type" value="Genomic_DNA"/>
</dbReference>
<name>A0A1W1BN82_9ZZZZ</name>
<gene>
    <name evidence="1" type="ORF">MNB_SV-8-291</name>
</gene>
<dbReference type="AlphaFoldDB" id="A0A1W1BN82"/>
<evidence type="ECO:0000313" key="1">
    <source>
        <dbReference type="EMBL" id="SFV55018.1"/>
    </source>
</evidence>
<protein>
    <submittedName>
        <fullName evidence="1">Uncharacterized protein</fullName>
    </submittedName>
</protein>
<reference evidence="1" key="1">
    <citation type="submission" date="2016-10" db="EMBL/GenBank/DDBJ databases">
        <authorList>
            <person name="de Groot N.N."/>
        </authorList>
    </citation>
    <scope>NUCLEOTIDE SEQUENCE</scope>
</reference>
<organism evidence="1">
    <name type="scientific">hydrothermal vent metagenome</name>
    <dbReference type="NCBI Taxonomy" id="652676"/>
    <lineage>
        <taxon>unclassified sequences</taxon>
        <taxon>metagenomes</taxon>
        <taxon>ecological metagenomes</taxon>
    </lineage>
</organism>